<dbReference type="PANTHER" id="PTHR43400:SF10">
    <property type="entry name" value="3-OXOSTEROID 1-DEHYDROGENASE"/>
    <property type="match status" value="1"/>
</dbReference>
<dbReference type="EMBL" id="MVBM01000003">
    <property type="protein sequence ID" value="OOK76516.1"/>
    <property type="molecule type" value="Genomic_DNA"/>
</dbReference>
<dbReference type="GeneID" id="29702068"/>
<feature type="domain" description="FAD-dependent oxidoreductase 2 FAD-binding" evidence="5">
    <location>
        <begin position="14"/>
        <end position="506"/>
    </location>
</feature>
<keyword evidence="2" id="KW-0285">Flavoprotein</keyword>
<dbReference type="Proteomes" id="UP000189229">
    <property type="component" value="Unassembled WGS sequence"/>
</dbReference>
<keyword evidence="3" id="KW-0274">FAD</keyword>
<evidence type="ECO:0000256" key="4">
    <source>
        <dbReference type="ARBA" id="ARBA00023002"/>
    </source>
</evidence>
<dbReference type="STRING" id="1768.B1T50_15310"/>
<dbReference type="GO" id="GO:0008202">
    <property type="term" value="P:steroid metabolic process"/>
    <property type="evidence" value="ECO:0007669"/>
    <property type="project" value="UniProtKB-ARBA"/>
</dbReference>
<dbReference type="InterPro" id="IPR050315">
    <property type="entry name" value="FAD-oxidoreductase_2"/>
</dbReference>
<evidence type="ECO:0000256" key="3">
    <source>
        <dbReference type="ARBA" id="ARBA00022827"/>
    </source>
</evidence>
<dbReference type="Pfam" id="PF00890">
    <property type="entry name" value="FAD_binding_2"/>
    <property type="match status" value="1"/>
</dbReference>
<evidence type="ECO:0000256" key="1">
    <source>
        <dbReference type="ARBA" id="ARBA00001974"/>
    </source>
</evidence>
<comment type="cofactor">
    <cofactor evidence="1">
        <name>FAD</name>
        <dbReference type="ChEBI" id="CHEBI:57692"/>
    </cofactor>
</comment>
<dbReference type="AlphaFoldDB" id="A0A1V3XCQ5"/>
<dbReference type="SUPFAM" id="SSF51905">
    <property type="entry name" value="FAD/NAD(P)-binding domain"/>
    <property type="match status" value="1"/>
</dbReference>
<comment type="caution">
    <text evidence="7">The sequence shown here is derived from an EMBL/GenBank/DDBJ whole genome shotgun (WGS) entry which is preliminary data.</text>
</comment>
<name>A0A1V3XCQ5_MYCKA</name>
<gene>
    <name evidence="6" type="ORF">BZL29_5676</name>
    <name evidence="7" type="ORF">BZL30_4156</name>
</gene>
<dbReference type="InterPro" id="IPR027477">
    <property type="entry name" value="Succ_DH/fumarate_Rdtase_cat_sf"/>
</dbReference>
<dbReference type="RefSeq" id="WP_023369207.1">
    <property type="nucleotide sequence ID" value="NZ_CP019883.1"/>
</dbReference>
<sequence>MAGDKSARIGESADVVVIGFGAAGECAAIAARERGADVIALDRANGGGATAISGGIIYAGGGTKVQRQAGVNDSPEQMLAYLRLEVGDAVSQETLESFVRSSPEMIDWLSSYGVPFSPALCPYKTSFPNNHYYLYHSGSENAGAFRCHTPPVQRGHRVQGRGTSGRKLYAPLAKAALALGVRFWPHTTVTKLIQDSSGRVTGVDVLTMHFAPPRIQRRYAAAAKLSAKPGIYYPPLRRLMEGQLRRLERRYAQPVRIHARRAVIICAGGFIANTEWVQRFAPQYVGGLQLGTSGDDGTGIALAQSVGAVTDRMDNVSAWRFITPPSAFIGAVIVDRGGHRVIDESRYGAAVGQAMIQQHEGAGWLLADAALMREARRQMIKQPLWFQRAQVAALMLADAVTAPSLPEVAKAAGIDPDGLVATVAAHNAAIDAGAPDPAGKPAEFVRRISQAPFTLLNISVRPSLLNPTPMLTLGGIRVDERSGAVVNESGDPIPGLFGAGRTAAGVCSNSYVSGLSLADCVFSGRRAGAHAAAAPAEQSSR</sequence>
<dbReference type="GO" id="GO:0033765">
    <property type="term" value="F:steroid dehydrogenase activity, acting on the CH-CH group of donors"/>
    <property type="evidence" value="ECO:0007669"/>
    <property type="project" value="UniProtKB-ARBA"/>
</dbReference>
<protein>
    <submittedName>
        <fullName evidence="7">FAD binding domain protein</fullName>
    </submittedName>
</protein>
<keyword evidence="4" id="KW-0560">Oxidoreductase</keyword>
<organism evidence="7 9">
    <name type="scientific">Mycobacterium kansasii</name>
    <dbReference type="NCBI Taxonomy" id="1768"/>
    <lineage>
        <taxon>Bacteria</taxon>
        <taxon>Bacillati</taxon>
        <taxon>Actinomycetota</taxon>
        <taxon>Actinomycetes</taxon>
        <taxon>Mycobacteriales</taxon>
        <taxon>Mycobacteriaceae</taxon>
        <taxon>Mycobacterium</taxon>
    </lineage>
</organism>
<evidence type="ECO:0000313" key="6">
    <source>
        <dbReference type="EMBL" id="OOK71489.1"/>
    </source>
</evidence>
<dbReference type="EMBL" id="MVBN01000006">
    <property type="protein sequence ID" value="OOK71489.1"/>
    <property type="molecule type" value="Genomic_DNA"/>
</dbReference>
<dbReference type="InterPro" id="IPR036188">
    <property type="entry name" value="FAD/NAD-bd_sf"/>
</dbReference>
<dbReference type="PANTHER" id="PTHR43400">
    <property type="entry name" value="FUMARATE REDUCTASE"/>
    <property type="match status" value="1"/>
</dbReference>
<dbReference type="NCBIfam" id="NF005511">
    <property type="entry name" value="PRK07121.1-4"/>
    <property type="match status" value="1"/>
</dbReference>
<evidence type="ECO:0000256" key="2">
    <source>
        <dbReference type="ARBA" id="ARBA00022630"/>
    </source>
</evidence>
<dbReference type="Gene3D" id="3.50.50.60">
    <property type="entry name" value="FAD/NAD(P)-binding domain"/>
    <property type="match status" value="3"/>
</dbReference>
<proteinExistence type="predicted"/>
<evidence type="ECO:0000313" key="7">
    <source>
        <dbReference type="EMBL" id="OOK76516.1"/>
    </source>
</evidence>
<evidence type="ECO:0000259" key="5">
    <source>
        <dbReference type="Pfam" id="PF00890"/>
    </source>
</evidence>
<reference evidence="8 9" key="1">
    <citation type="submission" date="2017-02" db="EMBL/GenBank/DDBJ databases">
        <title>Complete genome sequences of Mycobacterium kansasii strains isolated from rhesus macaques.</title>
        <authorList>
            <person name="Panda A."/>
            <person name="Nagaraj S."/>
            <person name="Zhao X."/>
            <person name="Tettelin H."/>
            <person name="Detolla L.J."/>
        </authorList>
    </citation>
    <scope>NUCLEOTIDE SEQUENCE [LARGE SCALE GENOMIC DNA]</scope>
    <source>
        <strain evidence="6 8">11-3469</strain>
        <strain evidence="7 9">11-3813</strain>
    </source>
</reference>
<dbReference type="Proteomes" id="UP000188532">
    <property type="component" value="Unassembled WGS sequence"/>
</dbReference>
<accession>A0A1V3XCQ5</accession>
<evidence type="ECO:0000313" key="8">
    <source>
        <dbReference type="Proteomes" id="UP000188532"/>
    </source>
</evidence>
<evidence type="ECO:0000313" key="9">
    <source>
        <dbReference type="Proteomes" id="UP000189229"/>
    </source>
</evidence>
<dbReference type="InterPro" id="IPR003953">
    <property type="entry name" value="FAD-dep_OxRdtase_2_FAD-bd"/>
</dbReference>
<dbReference type="SUPFAM" id="SSF56425">
    <property type="entry name" value="Succinate dehydrogenase/fumarate reductase flavoprotein, catalytic domain"/>
    <property type="match status" value="1"/>
</dbReference>